<keyword evidence="2" id="KW-0732">Signal</keyword>
<dbReference type="EMBL" id="JACEEZ010016551">
    <property type="protein sequence ID" value="KAG0718166.1"/>
    <property type="molecule type" value="Genomic_DNA"/>
</dbReference>
<dbReference type="AlphaFoldDB" id="A0A8J4Y7H7"/>
<feature type="region of interest" description="Disordered" evidence="1">
    <location>
        <begin position="93"/>
        <end position="113"/>
    </location>
</feature>
<evidence type="ECO:0000313" key="3">
    <source>
        <dbReference type="EMBL" id="KAG0718166.1"/>
    </source>
</evidence>
<keyword evidence="4" id="KW-1185">Reference proteome</keyword>
<comment type="caution">
    <text evidence="3">The sequence shown here is derived from an EMBL/GenBank/DDBJ whole genome shotgun (WGS) entry which is preliminary data.</text>
</comment>
<gene>
    <name evidence="3" type="ORF">GWK47_052983</name>
</gene>
<dbReference type="Proteomes" id="UP000770661">
    <property type="component" value="Unassembled WGS sequence"/>
</dbReference>
<reference evidence="3" key="1">
    <citation type="submission" date="2020-07" db="EMBL/GenBank/DDBJ databases">
        <title>The High-quality genome of the commercially important snow crab, Chionoecetes opilio.</title>
        <authorList>
            <person name="Jeong J.-H."/>
            <person name="Ryu S."/>
        </authorList>
    </citation>
    <scope>NUCLEOTIDE SEQUENCE</scope>
    <source>
        <strain evidence="3">MADBK_172401_WGS</strain>
        <tissue evidence="3">Digestive gland</tissue>
    </source>
</reference>
<feature type="signal peptide" evidence="2">
    <location>
        <begin position="1"/>
        <end position="16"/>
    </location>
</feature>
<accession>A0A8J4Y7H7</accession>
<name>A0A8J4Y7H7_CHIOP</name>
<feature type="chain" id="PRO_5035153765" evidence="2">
    <location>
        <begin position="17"/>
        <end position="292"/>
    </location>
</feature>
<organism evidence="3 4">
    <name type="scientific">Chionoecetes opilio</name>
    <name type="common">Atlantic snow crab</name>
    <name type="synonym">Cancer opilio</name>
    <dbReference type="NCBI Taxonomy" id="41210"/>
    <lineage>
        <taxon>Eukaryota</taxon>
        <taxon>Metazoa</taxon>
        <taxon>Ecdysozoa</taxon>
        <taxon>Arthropoda</taxon>
        <taxon>Crustacea</taxon>
        <taxon>Multicrustacea</taxon>
        <taxon>Malacostraca</taxon>
        <taxon>Eumalacostraca</taxon>
        <taxon>Eucarida</taxon>
        <taxon>Decapoda</taxon>
        <taxon>Pleocyemata</taxon>
        <taxon>Brachyura</taxon>
        <taxon>Eubrachyura</taxon>
        <taxon>Majoidea</taxon>
        <taxon>Majidae</taxon>
        <taxon>Chionoecetes</taxon>
    </lineage>
</organism>
<evidence type="ECO:0000256" key="2">
    <source>
        <dbReference type="SAM" id="SignalP"/>
    </source>
</evidence>
<protein>
    <submittedName>
        <fullName evidence="3">Uncharacterized protein</fullName>
    </submittedName>
</protein>
<proteinExistence type="predicted"/>
<evidence type="ECO:0000313" key="4">
    <source>
        <dbReference type="Proteomes" id="UP000770661"/>
    </source>
</evidence>
<sequence>MLGLLTGLSLFWSGTASRFGGNPGMPGWLSSGAKTGFTWMKAGLDPAECGGGYHQCDPGVLSVRAPRPRVSGPLVASTCEGCFPGCPRLSAKAPRAGETGKGGALSPGLSGRKHPPLAFRPSSVLATGLPPPGIKTSLSPASRAVTAPWLFGARPFGARQADRQQIPGFVPFDFGGLVGPSLQQCLASTPPPIGGAFRVRGFWVSGPFARGPPTVHNLSSKGPLARASLPGPPVRGWGAWSQRGWAPRVVRKGPFFAPGCPNAPWGLLLWAPFSTGSRPTCRESLLRVVEKA</sequence>
<evidence type="ECO:0000256" key="1">
    <source>
        <dbReference type="SAM" id="MobiDB-lite"/>
    </source>
</evidence>